<organism evidence="1 2">
    <name type="scientific">Rhodococcoides fascians</name>
    <name type="common">Rhodococcus fascians</name>
    <dbReference type="NCBI Taxonomy" id="1828"/>
    <lineage>
        <taxon>Bacteria</taxon>
        <taxon>Bacillati</taxon>
        <taxon>Actinomycetota</taxon>
        <taxon>Actinomycetes</taxon>
        <taxon>Mycobacteriales</taxon>
        <taxon>Nocardiaceae</taxon>
        <taxon>Rhodococcoides</taxon>
    </lineage>
</organism>
<dbReference type="PATRIC" id="fig|1653479.3.peg.3485"/>
<keyword evidence="2" id="KW-1185">Reference proteome</keyword>
<dbReference type="EMBL" id="CP015220">
    <property type="protein sequence ID" value="AMY24725.1"/>
    <property type="molecule type" value="Genomic_DNA"/>
</dbReference>
<dbReference type="KEGG" id="rhs:A3Q41_03434"/>
<dbReference type="RefSeq" id="WP_032366326.1">
    <property type="nucleotide sequence ID" value="NZ_CAKKLU010000013.1"/>
</dbReference>
<evidence type="ECO:0000313" key="2">
    <source>
        <dbReference type="Proteomes" id="UP000076038"/>
    </source>
</evidence>
<accession>A0A260TGY0</accession>
<dbReference type="AlphaFoldDB" id="A0A143QNH6"/>
<evidence type="ECO:0000313" key="1">
    <source>
        <dbReference type="EMBL" id="AMY24725.1"/>
    </source>
</evidence>
<name>A0A143QNH6_RHOFA</name>
<dbReference type="GeneID" id="93553594"/>
<proteinExistence type="predicted"/>
<reference evidence="2" key="2">
    <citation type="submission" date="2016-04" db="EMBL/GenBank/DDBJ databases">
        <title>Complete Genome and Plasmid Sequences for Rhodococcus fascians D188 and Draft Sequences for Rhodococcus spp. Isolates PBTS 1 and PBTS 2.</title>
        <authorList>
            <person name="Stamer R."/>
            <person name="Vereecke D."/>
            <person name="Zhang Y."/>
            <person name="Schilkey F."/>
            <person name="Devitt N."/>
            <person name="Randall J."/>
        </authorList>
    </citation>
    <scope>NUCLEOTIDE SEQUENCE [LARGE SCALE GENOMIC DNA]</scope>
    <source>
        <strain evidence="2">PBTS2</strain>
    </source>
</reference>
<reference evidence="1 2" key="1">
    <citation type="journal article" date="2016" name="Genome Announc.">
        <title>Complete Genome and Plasmid Sequences for Rhodococcus fascians D188 and Draft Sequences for Rhodococcus Isolates PBTS 1 and PBTS 2.</title>
        <authorList>
            <person name="Stamler R.A."/>
            <person name="Vereecke D."/>
            <person name="Zhang Y."/>
            <person name="Schilkey F."/>
            <person name="Devitt N."/>
            <person name="Randall J.J."/>
        </authorList>
    </citation>
    <scope>NUCLEOTIDE SEQUENCE [LARGE SCALE GENOMIC DNA]</scope>
    <source>
        <strain evidence="1 2">PBTS2</strain>
    </source>
</reference>
<sequence length="103" mass="10614">MIDTFDIAGARATVVLSPVCGATPFGDALVGTPAAAAVAAGSVAQTWIRPTAFGPMHQSASEALGSNSAPGVLALAAPAVYTHRRHRAPRASVFDSRYRLHCR</sequence>
<dbReference type="Proteomes" id="UP000076038">
    <property type="component" value="Chromosome"/>
</dbReference>
<gene>
    <name evidence="1" type="ORF">A3Q41_03434</name>
</gene>
<accession>A0A143QNH6</accession>
<protein>
    <submittedName>
        <fullName evidence="1">Uncharacterized protein</fullName>
    </submittedName>
</protein>